<keyword evidence="4" id="KW-1185">Reference proteome</keyword>
<dbReference type="EMBL" id="VCLA01000121">
    <property type="protein sequence ID" value="MQT01409.1"/>
    <property type="molecule type" value="Genomic_DNA"/>
</dbReference>
<name>A0A646KGL0_STRJU</name>
<dbReference type="InterPro" id="IPR015020">
    <property type="entry name" value="Rv2525c-like_Glyco_Hydro-like"/>
</dbReference>
<dbReference type="OrthoDB" id="5171321at2"/>
<comment type="caution">
    <text evidence="3">The sequence shown here is derived from an EMBL/GenBank/DDBJ whole genome shotgun (WGS) entry which is preliminary data.</text>
</comment>
<dbReference type="SUPFAM" id="SSF51445">
    <property type="entry name" value="(Trans)glycosidases"/>
    <property type="match status" value="1"/>
</dbReference>
<gene>
    <name evidence="3" type="ORF">FF041_14660</name>
</gene>
<reference evidence="3 4" key="1">
    <citation type="submission" date="2019-05" db="EMBL/GenBank/DDBJ databases">
        <title>Comparative genomics and metabolomics analyses of clavulanic acid producing Streptomyces species provides insight into specialized metabolism and evolution of beta-lactam biosynthetic gene clusters.</title>
        <authorList>
            <person name="Moore M.A."/>
            <person name="Cruz-Morales P."/>
            <person name="Barona Gomez F."/>
            <person name="Kapil T."/>
        </authorList>
    </citation>
    <scope>NUCLEOTIDE SEQUENCE [LARGE SCALE GENOMIC DNA]</scope>
    <source>
        <strain evidence="3 4">NRRL 5741</strain>
    </source>
</reference>
<evidence type="ECO:0000313" key="4">
    <source>
        <dbReference type="Proteomes" id="UP000419138"/>
    </source>
</evidence>
<evidence type="ECO:0000259" key="2">
    <source>
        <dbReference type="Pfam" id="PF08924"/>
    </source>
</evidence>
<evidence type="ECO:0000256" key="1">
    <source>
        <dbReference type="SAM" id="MobiDB-lite"/>
    </source>
</evidence>
<protein>
    <submittedName>
        <fullName evidence="3">DUF1906 domain-containing protein</fullName>
    </submittedName>
</protein>
<dbReference type="InterPro" id="IPR017853">
    <property type="entry name" value="GH"/>
</dbReference>
<accession>A0A646KGL0</accession>
<feature type="compositionally biased region" description="Low complexity" evidence="1">
    <location>
        <begin position="132"/>
        <end position="161"/>
    </location>
</feature>
<dbReference type="Pfam" id="PF08924">
    <property type="entry name" value="Rv2525c_GlyHyd-like"/>
    <property type="match status" value="1"/>
</dbReference>
<dbReference type="Proteomes" id="UP000419138">
    <property type="component" value="Unassembled WGS sequence"/>
</dbReference>
<evidence type="ECO:0000313" key="3">
    <source>
        <dbReference type="EMBL" id="MQT01409.1"/>
    </source>
</evidence>
<proteinExistence type="predicted"/>
<organism evidence="3 4">
    <name type="scientific">Streptomyces jumonjinensis</name>
    <dbReference type="NCBI Taxonomy" id="1945"/>
    <lineage>
        <taxon>Bacteria</taxon>
        <taxon>Bacillati</taxon>
        <taxon>Actinomycetota</taxon>
        <taxon>Actinomycetes</taxon>
        <taxon>Kitasatosporales</taxon>
        <taxon>Streptomycetaceae</taxon>
        <taxon>Streptomyces</taxon>
    </lineage>
</organism>
<dbReference type="AlphaFoldDB" id="A0A646KGL0"/>
<feature type="domain" description="Rv2525c-like glycoside hydrolase-like" evidence="2">
    <location>
        <begin position="73"/>
        <end position="310"/>
    </location>
</feature>
<sequence>MRTRPRAQAAAALVLTVLLGLPDLLLTPSAGAGRAGTPVTGAGFPDTTADTDVTFRGLAFDICRAPSLAVMSAWRKASPYGAVGVPYAGRGRACPDQPHLTRRWVAEVHRMGWRVLPVFVGSQPPCAHDPRPASGASPESPGVSPGSPGTRRPVPGASPGAPGTPPKTPIGGAPAVQGGREGEEAVRTAGALGMDRGSALYLSLKSYDLDDASCVRTTLDFVRAWNREVRRQGYVPGLHSDADAGVLHMERARRAGTGDLPSALWFVRWNRRPSLYDEAALHPYAWRVKRRIHQYAGEITEEYGGHRLTIGRSMADAPVARVRI</sequence>
<feature type="region of interest" description="Disordered" evidence="1">
    <location>
        <begin position="126"/>
        <end position="185"/>
    </location>
</feature>
<dbReference type="RefSeq" id="WP_153523225.1">
    <property type="nucleotide sequence ID" value="NZ_JBEPDZ010000008.1"/>
</dbReference>
<dbReference type="Gene3D" id="3.20.20.80">
    <property type="entry name" value="Glycosidases"/>
    <property type="match status" value="1"/>
</dbReference>